<accession>A0A1I0QDD7</accession>
<keyword evidence="3" id="KW-1185">Reference proteome</keyword>
<feature type="domain" description="Protein FecR C-terminal" evidence="1">
    <location>
        <begin position="165"/>
        <end position="231"/>
    </location>
</feature>
<dbReference type="Proteomes" id="UP000199469">
    <property type="component" value="Unassembled WGS sequence"/>
</dbReference>
<dbReference type="AlphaFoldDB" id="A0A1I0QDD7"/>
<protein>
    <recommendedName>
        <fullName evidence="1">Protein FecR C-terminal domain-containing protein</fullName>
    </recommendedName>
</protein>
<evidence type="ECO:0000313" key="3">
    <source>
        <dbReference type="Proteomes" id="UP000199469"/>
    </source>
</evidence>
<proteinExistence type="predicted"/>
<evidence type="ECO:0000259" key="1">
    <source>
        <dbReference type="Pfam" id="PF16344"/>
    </source>
</evidence>
<dbReference type="Pfam" id="PF16344">
    <property type="entry name" value="FecR_C"/>
    <property type="match status" value="1"/>
</dbReference>
<gene>
    <name evidence="2" type="ORF">SAMN05421841_1833</name>
</gene>
<evidence type="ECO:0000313" key="2">
    <source>
        <dbReference type="EMBL" id="SEW25075.1"/>
    </source>
</evidence>
<name>A0A1I0QDD7_9FLAO</name>
<dbReference type="RefSeq" id="WP_089791678.1">
    <property type="nucleotide sequence ID" value="NZ_FOIU01000001.1"/>
</dbReference>
<dbReference type="InterPro" id="IPR032508">
    <property type="entry name" value="FecR_C"/>
</dbReference>
<dbReference type="EMBL" id="FOIU01000001">
    <property type="protein sequence ID" value="SEW25075.1"/>
    <property type="molecule type" value="Genomic_DNA"/>
</dbReference>
<dbReference type="STRING" id="356305.SAMN05421841_1833"/>
<dbReference type="Gene3D" id="3.55.50.30">
    <property type="match status" value="1"/>
</dbReference>
<sequence length="252" mass="29140">MQYHKVIFFVIIVNLQVSVVHSQTKNLKETYPNTEKHYKSSADNTTCLLDDDHLYGYSDDSLRLVELSGRAVIHIEPGLKDFVISLSDHKIVIPANEKADIYINSRDFRLISAYLLTGHAYWIYPHHVYYLSQGTGIYLQQKVYHHDSTPHIFTEYKKWLEGVYLYDDITLEELADEMAGKYNIQIPIVDPPLKSQRICIGFENSTSLLKLLNRLSLILDIEYALDENNIIRFSVKNRKKDVGKSKIKSSAQ</sequence>
<reference evidence="3" key="1">
    <citation type="submission" date="2016-10" db="EMBL/GenBank/DDBJ databases">
        <authorList>
            <person name="Varghese N."/>
            <person name="Submissions S."/>
        </authorList>
    </citation>
    <scope>NUCLEOTIDE SEQUENCE [LARGE SCALE GENOMIC DNA]</scope>
    <source>
        <strain evidence="3">DSM 17724</strain>
    </source>
</reference>
<organism evidence="2 3">
    <name type="scientific">Chryseobacterium wanjuense</name>
    <dbReference type="NCBI Taxonomy" id="356305"/>
    <lineage>
        <taxon>Bacteria</taxon>
        <taxon>Pseudomonadati</taxon>
        <taxon>Bacteroidota</taxon>
        <taxon>Flavobacteriia</taxon>
        <taxon>Flavobacteriales</taxon>
        <taxon>Weeksellaceae</taxon>
        <taxon>Chryseobacterium group</taxon>
        <taxon>Chryseobacterium</taxon>
    </lineage>
</organism>